<dbReference type="KEGG" id="elio:KO353_08105"/>
<gene>
    <name evidence="1" type="ORF">KO353_08105</name>
</gene>
<sequence length="49" mass="5498">MQRLRVEDSLWIAQLRAAEALPPEPLPERIEDPAPLAFRRFSATGTLAP</sequence>
<dbReference type="EMBL" id="CP076448">
    <property type="protein sequence ID" value="QXM26132.1"/>
    <property type="molecule type" value="Genomic_DNA"/>
</dbReference>
<organism evidence="1 2">
    <name type="scientific">Elioraea tepida</name>
    <dbReference type="NCBI Taxonomy" id="2843330"/>
    <lineage>
        <taxon>Bacteria</taxon>
        <taxon>Pseudomonadati</taxon>
        <taxon>Pseudomonadota</taxon>
        <taxon>Alphaproteobacteria</taxon>
        <taxon>Acetobacterales</taxon>
        <taxon>Elioraeaceae</taxon>
        <taxon>Elioraea</taxon>
    </lineage>
</organism>
<dbReference type="Proteomes" id="UP000694001">
    <property type="component" value="Chromosome"/>
</dbReference>
<evidence type="ECO:0000313" key="1">
    <source>
        <dbReference type="EMBL" id="QXM26132.1"/>
    </source>
</evidence>
<keyword evidence="2" id="KW-1185">Reference proteome</keyword>
<accession>A0A975U4A8</accession>
<dbReference type="AlphaFoldDB" id="A0A975U4A8"/>
<name>A0A975U4A8_9PROT</name>
<reference evidence="1" key="1">
    <citation type="submission" date="2021-06" db="EMBL/GenBank/DDBJ databases">
        <title>Elioraea tepida, sp. nov., a moderately thermophilic aerobic anoxygenic phototrophic bacterium isolated from an alkaline siliceous hot spring mat community in Yellowstone National Park, WY, USA.</title>
        <authorList>
            <person name="Saini M.K."/>
            <person name="Yoshida S."/>
            <person name="Sebastian A."/>
            <person name="Hirose S."/>
            <person name="Hara E."/>
            <person name="Tamaki H."/>
            <person name="Soulier N.T."/>
            <person name="Albert I."/>
            <person name="Hanada S."/>
            <person name="Bryant D.A."/>
            <person name="Tank M."/>
        </authorList>
    </citation>
    <scope>NUCLEOTIDE SEQUENCE</scope>
    <source>
        <strain evidence="1">MS-P2</strain>
    </source>
</reference>
<proteinExistence type="predicted"/>
<evidence type="ECO:0000313" key="2">
    <source>
        <dbReference type="Proteomes" id="UP000694001"/>
    </source>
</evidence>
<protein>
    <submittedName>
        <fullName evidence="1">Uncharacterized protein</fullName>
    </submittedName>
</protein>